<dbReference type="RefSeq" id="XP_009226780.1">
    <property type="nucleotide sequence ID" value="XM_009228516.1"/>
</dbReference>
<dbReference type="EnsemblFungi" id="EJT71383">
    <property type="protein sequence ID" value="EJT71383"/>
    <property type="gene ID" value="GGTG_10642"/>
</dbReference>
<evidence type="ECO:0000313" key="2">
    <source>
        <dbReference type="EnsemblFungi" id="EJT71383"/>
    </source>
</evidence>
<dbReference type="eggNOG" id="ENOG502RMF5">
    <property type="taxonomic scope" value="Eukaryota"/>
</dbReference>
<organism evidence="1">
    <name type="scientific">Gaeumannomyces tritici (strain R3-111a-1)</name>
    <name type="common">Wheat and barley take-all root rot fungus</name>
    <name type="synonym">Gaeumannomyces graminis var. tritici</name>
    <dbReference type="NCBI Taxonomy" id="644352"/>
    <lineage>
        <taxon>Eukaryota</taxon>
        <taxon>Fungi</taxon>
        <taxon>Dikarya</taxon>
        <taxon>Ascomycota</taxon>
        <taxon>Pezizomycotina</taxon>
        <taxon>Sordariomycetes</taxon>
        <taxon>Sordariomycetidae</taxon>
        <taxon>Magnaporthales</taxon>
        <taxon>Magnaporthaceae</taxon>
        <taxon>Gaeumannomyces</taxon>
    </lineage>
</organism>
<dbReference type="Proteomes" id="UP000006039">
    <property type="component" value="Unassembled WGS sequence"/>
</dbReference>
<protein>
    <submittedName>
        <fullName evidence="1 2">Uncharacterized protein</fullName>
    </submittedName>
</protein>
<sequence length="156" mass="17618">MSMPNPNTTTRRVFTQFLVEKECPDNADPYYKKTHDDLRRLLDLLAKHEGMSANMEQTFMTPAADKNKVYFMWDFVGRTLGMMAAVPPTTPKASLASSAMFKDIIGRTVMAEVLIRDTTGKLDDTNEPAHRGSYRRNVEFGPEIIQALDEAKVAEK</sequence>
<name>J3PAW7_GAET3</name>
<dbReference type="EMBL" id="GL385400">
    <property type="protein sequence ID" value="EJT71383.1"/>
    <property type="molecule type" value="Genomic_DNA"/>
</dbReference>
<evidence type="ECO:0000313" key="3">
    <source>
        <dbReference type="Proteomes" id="UP000006039"/>
    </source>
</evidence>
<reference evidence="2" key="4">
    <citation type="journal article" date="2015" name="G3 (Bethesda)">
        <title>Genome sequences of three phytopathogenic species of the Magnaporthaceae family of fungi.</title>
        <authorList>
            <person name="Okagaki L.H."/>
            <person name="Nunes C.C."/>
            <person name="Sailsbery J."/>
            <person name="Clay B."/>
            <person name="Brown D."/>
            <person name="John T."/>
            <person name="Oh Y."/>
            <person name="Young N."/>
            <person name="Fitzgerald M."/>
            <person name="Haas B.J."/>
            <person name="Zeng Q."/>
            <person name="Young S."/>
            <person name="Adiconis X."/>
            <person name="Fan L."/>
            <person name="Levin J.Z."/>
            <person name="Mitchell T.K."/>
            <person name="Okubara P.A."/>
            <person name="Farman M.L."/>
            <person name="Kohn L.M."/>
            <person name="Birren B."/>
            <person name="Ma L.-J."/>
            <person name="Dean R.A."/>
        </authorList>
    </citation>
    <scope>NUCLEOTIDE SEQUENCE</scope>
    <source>
        <strain evidence="2">R3-111a-1</strain>
    </source>
</reference>
<dbReference type="VEuPathDB" id="FungiDB:GGTG_10642"/>
<reference evidence="2" key="5">
    <citation type="submission" date="2018-04" db="UniProtKB">
        <authorList>
            <consortium name="EnsemblFungi"/>
        </authorList>
    </citation>
    <scope>IDENTIFICATION</scope>
    <source>
        <strain evidence="2">R3-111a-1</strain>
    </source>
</reference>
<dbReference type="HOGENOM" id="CLU_136334_0_0_1"/>
<dbReference type="GeneID" id="20351100"/>
<dbReference type="AlphaFoldDB" id="J3PAW7"/>
<accession>J3PAW7</accession>
<reference evidence="1" key="3">
    <citation type="submission" date="2010-09" db="EMBL/GenBank/DDBJ databases">
        <title>Annotation of Gaeumannomyces graminis var. tritici R3-111a-1.</title>
        <authorList>
            <consortium name="The Broad Institute Genome Sequencing Platform"/>
            <person name="Ma L.-J."/>
            <person name="Dead R."/>
            <person name="Young S.K."/>
            <person name="Zeng Q."/>
            <person name="Gargeya S."/>
            <person name="Fitzgerald M."/>
            <person name="Haas B."/>
            <person name="Abouelleil A."/>
            <person name="Alvarado L."/>
            <person name="Arachchi H.M."/>
            <person name="Berlin A."/>
            <person name="Brown A."/>
            <person name="Chapman S.B."/>
            <person name="Chen Z."/>
            <person name="Dunbar C."/>
            <person name="Freedman E."/>
            <person name="Gearin G."/>
            <person name="Gellesch M."/>
            <person name="Goldberg J."/>
            <person name="Griggs A."/>
            <person name="Gujja S."/>
            <person name="Heiman D."/>
            <person name="Howarth C."/>
            <person name="Larson L."/>
            <person name="Lui A."/>
            <person name="MacDonald P.J.P."/>
            <person name="Mehta T."/>
            <person name="Montmayeur A."/>
            <person name="Murphy C."/>
            <person name="Neiman D."/>
            <person name="Pearson M."/>
            <person name="Priest M."/>
            <person name="Roberts A."/>
            <person name="Saif S."/>
            <person name="Shea T."/>
            <person name="Shenoy N."/>
            <person name="Sisk P."/>
            <person name="Stolte C."/>
            <person name="Sykes S."/>
            <person name="Yandava C."/>
            <person name="Wortman J."/>
            <person name="Nusbaum C."/>
            <person name="Birren B."/>
        </authorList>
    </citation>
    <scope>NUCLEOTIDE SEQUENCE</scope>
    <source>
        <strain evidence="1">R3-111a-1</strain>
    </source>
</reference>
<dbReference type="OrthoDB" id="5242608at2759"/>
<reference evidence="3" key="1">
    <citation type="submission" date="2010-07" db="EMBL/GenBank/DDBJ databases">
        <title>The genome sequence of Gaeumannomyces graminis var. tritici strain R3-111a-1.</title>
        <authorList>
            <consortium name="The Broad Institute Genome Sequencing Platform"/>
            <person name="Ma L.-J."/>
            <person name="Dead R."/>
            <person name="Young S."/>
            <person name="Zeng Q."/>
            <person name="Koehrsen M."/>
            <person name="Alvarado L."/>
            <person name="Berlin A."/>
            <person name="Chapman S.B."/>
            <person name="Chen Z."/>
            <person name="Freedman E."/>
            <person name="Gellesch M."/>
            <person name="Goldberg J."/>
            <person name="Griggs A."/>
            <person name="Gujja S."/>
            <person name="Heilman E.R."/>
            <person name="Heiman D."/>
            <person name="Hepburn T."/>
            <person name="Howarth C."/>
            <person name="Jen D."/>
            <person name="Larson L."/>
            <person name="Mehta T."/>
            <person name="Neiman D."/>
            <person name="Pearson M."/>
            <person name="Roberts A."/>
            <person name="Saif S."/>
            <person name="Shea T."/>
            <person name="Shenoy N."/>
            <person name="Sisk P."/>
            <person name="Stolte C."/>
            <person name="Sykes S."/>
            <person name="Walk T."/>
            <person name="White J."/>
            <person name="Yandava C."/>
            <person name="Haas B."/>
            <person name="Nusbaum C."/>
            <person name="Birren B."/>
        </authorList>
    </citation>
    <scope>NUCLEOTIDE SEQUENCE [LARGE SCALE GENOMIC DNA]</scope>
    <source>
        <strain evidence="3">R3-111a-1</strain>
    </source>
</reference>
<gene>
    <name evidence="2" type="primary">20351100</name>
    <name evidence="1" type="ORF">GGTG_10642</name>
</gene>
<keyword evidence="3" id="KW-1185">Reference proteome</keyword>
<proteinExistence type="predicted"/>
<reference evidence="1" key="2">
    <citation type="submission" date="2010-07" db="EMBL/GenBank/DDBJ databases">
        <authorList>
            <consortium name="The Broad Institute Genome Sequencing Platform"/>
            <consortium name="Broad Institute Genome Sequencing Center for Infectious Disease"/>
            <person name="Ma L.-J."/>
            <person name="Dead R."/>
            <person name="Young S."/>
            <person name="Zeng Q."/>
            <person name="Koehrsen M."/>
            <person name="Alvarado L."/>
            <person name="Berlin A."/>
            <person name="Chapman S.B."/>
            <person name="Chen Z."/>
            <person name="Freedman E."/>
            <person name="Gellesch M."/>
            <person name="Goldberg J."/>
            <person name="Griggs A."/>
            <person name="Gujja S."/>
            <person name="Heilman E.R."/>
            <person name="Heiman D."/>
            <person name="Hepburn T."/>
            <person name="Howarth C."/>
            <person name="Jen D."/>
            <person name="Larson L."/>
            <person name="Mehta T."/>
            <person name="Neiman D."/>
            <person name="Pearson M."/>
            <person name="Roberts A."/>
            <person name="Saif S."/>
            <person name="Shea T."/>
            <person name="Shenoy N."/>
            <person name="Sisk P."/>
            <person name="Stolte C."/>
            <person name="Sykes S."/>
            <person name="Walk T."/>
            <person name="White J."/>
            <person name="Yandava C."/>
            <person name="Haas B."/>
            <person name="Nusbaum C."/>
            <person name="Birren B."/>
        </authorList>
    </citation>
    <scope>NUCLEOTIDE SEQUENCE</scope>
    <source>
        <strain evidence="1">R3-111a-1</strain>
    </source>
</reference>
<evidence type="ECO:0000313" key="1">
    <source>
        <dbReference type="EMBL" id="EJT71383.1"/>
    </source>
</evidence>